<comment type="caution">
    <text evidence="2">The sequence shown here is derived from an EMBL/GenBank/DDBJ whole genome shotgun (WGS) entry which is preliminary data.</text>
</comment>
<accession>A0ABV4KFT6</accession>
<keyword evidence="3" id="KW-1185">Reference proteome</keyword>
<sequence>MKKIFTLLAVVAALTLQSCTVSDEIYVDNTPRNEVYDVPTSFTSSNNYTKQIFFDSKLYNSDEVLVYRLTRSTQSTDVYELLPEYYYFNDGSLDFGYEYDYTNRDVSIYLVGNNLQTVPTAFRLNQILRVVVVPDSFAKSINKKNYQDVINALNIKDSQIKTITL</sequence>
<name>A0ABV4KFT6_9FLAO</name>
<feature type="signal peptide" evidence="1">
    <location>
        <begin position="1"/>
        <end position="23"/>
    </location>
</feature>
<dbReference type="PROSITE" id="PS51257">
    <property type="entry name" value="PROKAR_LIPOPROTEIN"/>
    <property type="match status" value="1"/>
</dbReference>
<keyword evidence="1" id="KW-0732">Signal</keyword>
<evidence type="ECO:0000313" key="2">
    <source>
        <dbReference type="EMBL" id="MEZ7516540.1"/>
    </source>
</evidence>
<protein>
    <recommendedName>
        <fullName evidence="4">DUF4136 domain-containing protein</fullName>
    </recommendedName>
</protein>
<feature type="chain" id="PRO_5046869365" description="DUF4136 domain-containing protein" evidence="1">
    <location>
        <begin position="24"/>
        <end position="165"/>
    </location>
</feature>
<dbReference type="EMBL" id="JASMRN010000015">
    <property type="protein sequence ID" value="MEZ7516540.1"/>
    <property type="molecule type" value="Genomic_DNA"/>
</dbReference>
<reference evidence="2 3" key="1">
    <citation type="submission" date="2023-05" db="EMBL/GenBank/DDBJ databases">
        <title>Adaptations of aquatic viruses from atmosphere-close ecosystems of the Central Arctic Ocean.</title>
        <authorList>
            <person name="Rahlff J."/>
            <person name="Holmfeldt K."/>
        </authorList>
    </citation>
    <scope>NUCLEOTIDE SEQUENCE [LARGE SCALE GENOMIC DNA]</scope>
    <source>
        <strain evidence="2 3">Arc14</strain>
    </source>
</reference>
<dbReference type="Proteomes" id="UP001568894">
    <property type="component" value="Unassembled WGS sequence"/>
</dbReference>
<evidence type="ECO:0008006" key="4">
    <source>
        <dbReference type="Google" id="ProtNLM"/>
    </source>
</evidence>
<organism evidence="2 3">
    <name type="scientific">Flavobacterium frigidarium</name>
    <dbReference type="NCBI Taxonomy" id="99286"/>
    <lineage>
        <taxon>Bacteria</taxon>
        <taxon>Pseudomonadati</taxon>
        <taxon>Bacteroidota</taxon>
        <taxon>Flavobacteriia</taxon>
        <taxon>Flavobacteriales</taxon>
        <taxon>Flavobacteriaceae</taxon>
        <taxon>Flavobacterium</taxon>
    </lineage>
</organism>
<gene>
    <name evidence="2" type="ORF">QO192_14755</name>
</gene>
<proteinExistence type="predicted"/>
<evidence type="ECO:0000256" key="1">
    <source>
        <dbReference type="SAM" id="SignalP"/>
    </source>
</evidence>
<evidence type="ECO:0000313" key="3">
    <source>
        <dbReference type="Proteomes" id="UP001568894"/>
    </source>
</evidence>
<dbReference type="RefSeq" id="WP_371571822.1">
    <property type="nucleotide sequence ID" value="NZ_JASMRN010000015.1"/>
</dbReference>